<dbReference type="OrthoDB" id="6079986at2"/>
<comment type="subcellular location">
    <subcellularLocation>
        <location evidence="6">Cell membrane</location>
        <topology evidence="6">Multi-pass membrane protein</topology>
    </subcellularLocation>
    <subcellularLocation>
        <location evidence="1">Membrane</location>
    </subcellularLocation>
</comment>
<feature type="transmembrane region" description="Helical" evidence="6">
    <location>
        <begin position="197"/>
        <end position="217"/>
    </location>
</feature>
<dbReference type="InterPro" id="IPR002994">
    <property type="entry name" value="Surf1/Shy1"/>
</dbReference>
<dbReference type="Pfam" id="PF02104">
    <property type="entry name" value="SURF1"/>
    <property type="match status" value="1"/>
</dbReference>
<proteinExistence type="inferred from homology"/>
<dbReference type="CDD" id="cd06662">
    <property type="entry name" value="SURF1"/>
    <property type="match status" value="1"/>
</dbReference>
<evidence type="ECO:0000256" key="6">
    <source>
        <dbReference type="RuleBase" id="RU363076"/>
    </source>
</evidence>
<dbReference type="Proteomes" id="UP000318483">
    <property type="component" value="Chromosome"/>
</dbReference>
<dbReference type="PANTHER" id="PTHR23427:SF2">
    <property type="entry name" value="SURFEIT LOCUS PROTEIN 1"/>
    <property type="match status" value="1"/>
</dbReference>
<keyword evidence="5 6" id="KW-0472">Membrane</keyword>
<dbReference type="KEGG" id="lit:FPZ52_07695"/>
<organism evidence="7 8">
    <name type="scientific">Qingshengfaniella alkalisoli</name>
    <dbReference type="NCBI Taxonomy" id="2599296"/>
    <lineage>
        <taxon>Bacteria</taxon>
        <taxon>Pseudomonadati</taxon>
        <taxon>Pseudomonadota</taxon>
        <taxon>Alphaproteobacteria</taxon>
        <taxon>Rhodobacterales</taxon>
        <taxon>Paracoccaceae</taxon>
        <taxon>Qingshengfaniella</taxon>
    </lineage>
</organism>
<protein>
    <recommendedName>
        <fullName evidence="6">SURF1-like protein</fullName>
    </recommendedName>
</protein>
<keyword evidence="8" id="KW-1185">Reference proteome</keyword>
<name>A0A5B8IV75_9RHOB</name>
<keyword evidence="6" id="KW-1003">Cell membrane</keyword>
<dbReference type="PANTHER" id="PTHR23427">
    <property type="entry name" value="SURFEIT LOCUS PROTEIN"/>
    <property type="match status" value="1"/>
</dbReference>
<evidence type="ECO:0000256" key="5">
    <source>
        <dbReference type="ARBA" id="ARBA00023136"/>
    </source>
</evidence>
<dbReference type="GO" id="GO:0005886">
    <property type="term" value="C:plasma membrane"/>
    <property type="evidence" value="ECO:0007669"/>
    <property type="project" value="UniProtKB-SubCell"/>
</dbReference>
<gene>
    <name evidence="7" type="ORF">FPZ52_07695</name>
</gene>
<dbReference type="RefSeq" id="WP_146364893.1">
    <property type="nucleotide sequence ID" value="NZ_CP042261.1"/>
</dbReference>
<evidence type="ECO:0000256" key="2">
    <source>
        <dbReference type="ARBA" id="ARBA00007165"/>
    </source>
</evidence>
<comment type="similarity">
    <text evidence="2 6">Belongs to the SURF1 family.</text>
</comment>
<dbReference type="InterPro" id="IPR045214">
    <property type="entry name" value="Surf1/Surf4"/>
</dbReference>
<evidence type="ECO:0000256" key="1">
    <source>
        <dbReference type="ARBA" id="ARBA00004370"/>
    </source>
</evidence>
<dbReference type="AlphaFoldDB" id="A0A5B8IV75"/>
<accession>A0A5B8IV75</accession>
<keyword evidence="3 6" id="KW-0812">Transmembrane</keyword>
<feature type="transmembrane region" description="Helical" evidence="6">
    <location>
        <begin position="6"/>
        <end position="25"/>
    </location>
</feature>
<evidence type="ECO:0000256" key="4">
    <source>
        <dbReference type="ARBA" id="ARBA00022989"/>
    </source>
</evidence>
<reference evidence="7 8" key="1">
    <citation type="submission" date="2019-07" db="EMBL/GenBank/DDBJ databases">
        <title>Litoreibacter alkalisoli sp. nov., isolated from saline-alkaline soil.</title>
        <authorList>
            <person name="Wang S."/>
            <person name="Xu L."/>
            <person name="Xing Y.-T."/>
            <person name="Sun J.-Q."/>
        </authorList>
    </citation>
    <scope>NUCLEOTIDE SEQUENCE [LARGE SCALE GENOMIC DNA]</scope>
    <source>
        <strain evidence="7 8">LN3S51</strain>
    </source>
</reference>
<evidence type="ECO:0000256" key="3">
    <source>
        <dbReference type="ARBA" id="ARBA00022692"/>
    </source>
</evidence>
<dbReference type="PROSITE" id="PS50895">
    <property type="entry name" value="SURF1"/>
    <property type="match status" value="1"/>
</dbReference>
<dbReference type="EMBL" id="CP042261">
    <property type="protein sequence ID" value="QDY69514.1"/>
    <property type="molecule type" value="Genomic_DNA"/>
</dbReference>
<evidence type="ECO:0000313" key="7">
    <source>
        <dbReference type="EMBL" id="QDY69514.1"/>
    </source>
</evidence>
<keyword evidence="4 6" id="KW-1133">Transmembrane helix</keyword>
<evidence type="ECO:0000313" key="8">
    <source>
        <dbReference type="Proteomes" id="UP000318483"/>
    </source>
</evidence>
<sequence length="229" mass="25527">MLRRLILPLLFGAFGVTVLVSLGIWQMHRLEWKEGVLAEIDARIGAAPVDIPDQPDPEDDRFLPVKASGRTTGQSVLVQSSHKQLGAGFRLIEVFETDERRILLDRGFLRAADKKADFPPVDLTVAGNLHWPDEVDGFTPEPDIETGLWFARDIPSLSDYLGTEPVLLVLRTSDDDNADLIPLPVDSSGIPNDHLEYAITWFLLAVVWAVMTGYLIYTLRARTTEGPRI</sequence>